<reference evidence="7 8" key="1">
    <citation type="submission" date="2017-03" db="EMBL/GenBank/DDBJ databases">
        <title>An alternative strategy for trypanosome survival in the mammalian bloodstream revealed through genome and transcriptome analysis of the ubiquitous bovine parasite Trypanosoma (Megatrypanum) theileri.</title>
        <authorList>
            <person name="Kelly S."/>
            <person name="Ivens A."/>
            <person name="Mott A."/>
            <person name="O'Neill E."/>
            <person name="Emms D."/>
            <person name="Macleod O."/>
            <person name="Voorheis P."/>
            <person name="Matthews J."/>
            <person name="Matthews K."/>
            <person name="Carrington M."/>
        </authorList>
    </citation>
    <scope>NUCLEOTIDE SEQUENCE [LARGE SCALE GENOMIC DNA]</scope>
    <source>
        <strain evidence="7">Edinburgh</strain>
    </source>
</reference>
<evidence type="ECO:0000256" key="1">
    <source>
        <dbReference type="ARBA" id="ARBA00006442"/>
    </source>
</evidence>
<protein>
    <submittedName>
        <fullName evidence="7">Putative apoptosis-inducing factor A-like</fullName>
    </submittedName>
</protein>
<dbReference type="STRING" id="67003.A0A1X0NNQ7"/>
<dbReference type="AlphaFoldDB" id="A0A1X0NNQ7"/>
<dbReference type="InterPro" id="IPR023753">
    <property type="entry name" value="FAD/NAD-binding_dom"/>
</dbReference>
<keyword evidence="3" id="KW-0274">FAD</keyword>
<dbReference type="InterPro" id="IPR036188">
    <property type="entry name" value="FAD/NAD-bd_sf"/>
</dbReference>
<evidence type="ECO:0000313" key="8">
    <source>
        <dbReference type="Proteomes" id="UP000192257"/>
    </source>
</evidence>
<dbReference type="SUPFAM" id="SSF51905">
    <property type="entry name" value="FAD/NAD(P)-binding domain"/>
    <property type="match status" value="1"/>
</dbReference>
<keyword evidence="4" id="KW-0560">Oxidoreductase</keyword>
<evidence type="ECO:0000256" key="4">
    <source>
        <dbReference type="ARBA" id="ARBA00023002"/>
    </source>
</evidence>
<dbReference type="EMBL" id="NBCO01000029">
    <property type="protein sequence ID" value="ORC86334.1"/>
    <property type="molecule type" value="Genomic_DNA"/>
</dbReference>
<organism evidence="7 8">
    <name type="scientific">Trypanosoma theileri</name>
    <dbReference type="NCBI Taxonomy" id="67003"/>
    <lineage>
        <taxon>Eukaryota</taxon>
        <taxon>Discoba</taxon>
        <taxon>Euglenozoa</taxon>
        <taxon>Kinetoplastea</taxon>
        <taxon>Metakinetoplastina</taxon>
        <taxon>Trypanosomatida</taxon>
        <taxon>Trypanosomatidae</taxon>
        <taxon>Trypanosoma</taxon>
    </lineage>
</organism>
<dbReference type="GO" id="GO:0004174">
    <property type="term" value="F:electron-transferring-flavoprotein dehydrogenase activity"/>
    <property type="evidence" value="ECO:0007669"/>
    <property type="project" value="TreeGrafter"/>
</dbReference>
<accession>A0A1X0NNQ7</accession>
<evidence type="ECO:0000259" key="6">
    <source>
        <dbReference type="Pfam" id="PF07992"/>
    </source>
</evidence>
<evidence type="ECO:0000256" key="5">
    <source>
        <dbReference type="SAM" id="SignalP"/>
    </source>
</evidence>
<sequence length="507" mass="56916">MLWRLFAGGMLGGMISAYRSSTTSTLAVTTPTLDLIMDPSKDVVPVRCVIVGGGYAGARLAYMLDSMFDVTFIDEKNFYELTNDIIPIVANPWSELNEEACRRLFVLHRYYLKRANVLTGTVDGVDEESVTLRDGRCVPYDLLFVTPGERKPFPFATKERTIAGRVQELKHFNEFIGTCKKVAILGGGPVGTSLAMDLATGRPDMEVHLYHSKSELIPVLPTTSRKYALEALQRCKNLSVHLCTRVTDIDGYDANGNRVDTHPSTGLMRLLPFGKPAAEETKQFTVRYDKMHFVPTPQQSILSQAYFGRRQPDLSGDTVESSGEEKEFDYVFSTIGDVPRPIKAGRGKPNILAEHETPDGHYRVSTLMQLYGHPNIWAPGRCNNIPWVKSYGSSDVQVRTIFRGLNSVVHNPTERFLHSRDGIQLQRMSIPRMLVRLGNNDAVGATPWSGAMVGLSAFHEFMQDRNHLVKEFQQPIFYKPQDPTKVKQRISNWVAHEITDIVDFSHC</sequence>
<dbReference type="Gene3D" id="3.50.50.60">
    <property type="entry name" value="FAD/NAD(P)-binding domain"/>
    <property type="match status" value="2"/>
</dbReference>
<dbReference type="OrthoDB" id="202203at2759"/>
<keyword evidence="8" id="KW-1185">Reference proteome</keyword>
<dbReference type="GO" id="GO:0050660">
    <property type="term" value="F:flavin adenine dinucleotide binding"/>
    <property type="evidence" value="ECO:0007669"/>
    <property type="project" value="TreeGrafter"/>
</dbReference>
<comment type="similarity">
    <text evidence="1">Belongs to the FAD-dependent oxidoreductase family.</text>
</comment>
<evidence type="ECO:0000256" key="3">
    <source>
        <dbReference type="ARBA" id="ARBA00022827"/>
    </source>
</evidence>
<dbReference type="GO" id="GO:0005737">
    <property type="term" value="C:cytoplasm"/>
    <property type="evidence" value="ECO:0007669"/>
    <property type="project" value="TreeGrafter"/>
</dbReference>
<keyword evidence="2" id="KW-0285">Flavoprotein</keyword>
<proteinExistence type="inferred from homology"/>
<evidence type="ECO:0000256" key="2">
    <source>
        <dbReference type="ARBA" id="ARBA00022630"/>
    </source>
</evidence>
<keyword evidence="5" id="KW-0732">Signal</keyword>
<comment type="caution">
    <text evidence="7">The sequence shown here is derived from an EMBL/GenBank/DDBJ whole genome shotgun (WGS) entry which is preliminary data.</text>
</comment>
<dbReference type="Pfam" id="PF07992">
    <property type="entry name" value="Pyr_redox_2"/>
    <property type="match status" value="1"/>
</dbReference>
<dbReference type="VEuPathDB" id="TriTrypDB:TM35_000292160"/>
<feature type="domain" description="FAD/NAD(P)-binding" evidence="6">
    <location>
        <begin position="47"/>
        <end position="254"/>
    </location>
</feature>
<evidence type="ECO:0000313" key="7">
    <source>
        <dbReference type="EMBL" id="ORC86334.1"/>
    </source>
</evidence>
<dbReference type="Proteomes" id="UP000192257">
    <property type="component" value="Unassembled WGS sequence"/>
</dbReference>
<dbReference type="RefSeq" id="XP_028880400.1">
    <property type="nucleotide sequence ID" value="XM_029028373.1"/>
</dbReference>
<feature type="signal peptide" evidence="5">
    <location>
        <begin position="1"/>
        <end position="17"/>
    </location>
</feature>
<dbReference type="PANTHER" id="PTHR43735:SF3">
    <property type="entry name" value="FERROPTOSIS SUPPRESSOR PROTEIN 1"/>
    <property type="match status" value="1"/>
</dbReference>
<gene>
    <name evidence="7" type="ORF">TM35_000292160</name>
</gene>
<feature type="chain" id="PRO_5012959022" evidence="5">
    <location>
        <begin position="18"/>
        <end position="507"/>
    </location>
</feature>
<dbReference type="PANTHER" id="PTHR43735">
    <property type="entry name" value="APOPTOSIS-INDUCING FACTOR 1"/>
    <property type="match status" value="1"/>
</dbReference>
<dbReference type="GeneID" id="39988153"/>
<name>A0A1X0NNQ7_9TRYP</name>